<proteinExistence type="inferred from homology"/>
<keyword evidence="4 7" id="KW-0812">Transmembrane</keyword>
<evidence type="ECO:0000256" key="1">
    <source>
        <dbReference type="ARBA" id="ARBA00004651"/>
    </source>
</evidence>
<evidence type="ECO:0000256" key="7">
    <source>
        <dbReference type="RuleBase" id="RU367016"/>
    </source>
</evidence>
<evidence type="ECO:0000259" key="8">
    <source>
        <dbReference type="Pfam" id="PF09335"/>
    </source>
</evidence>
<gene>
    <name evidence="9" type="ORF">B1813_13525</name>
</gene>
<comment type="subcellular location">
    <subcellularLocation>
        <location evidence="1 7">Cell membrane</location>
        <topology evidence="1 7">Multi-pass membrane protein</topology>
    </subcellularLocation>
</comment>
<dbReference type="PANTHER" id="PTHR30353:SF0">
    <property type="entry name" value="TRANSMEMBRANE PROTEIN"/>
    <property type="match status" value="1"/>
</dbReference>
<keyword evidence="5 7" id="KW-1133">Transmembrane helix</keyword>
<dbReference type="PANTHER" id="PTHR30353">
    <property type="entry name" value="INNER MEMBRANE PROTEIN DEDA-RELATED"/>
    <property type="match status" value="1"/>
</dbReference>
<evidence type="ECO:0000256" key="4">
    <source>
        <dbReference type="ARBA" id="ARBA00022692"/>
    </source>
</evidence>
<evidence type="ECO:0000313" key="10">
    <source>
        <dbReference type="Proteomes" id="UP000192591"/>
    </source>
</evidence>
<evidence type="ECO:0000256" key="3">
    <source>
        <dbReference type="ARBA" id="ARBA00022475"/>
    </source>
</evidence>
<feature type="domain" description="VTT" evidence="8">
    <location>
        <begin position="41"/>
        <end position="167"/>
    </location>
</feature>
<sequence>MNAEAATVGLDRLATAGPLLVWVIVLGFVFVECALIIGLFLPGDSLLFAAGVVLAQHGAEAQAWALSLVALLTAVAGNQVGYAVGSRTGTRFLARRGGRVLNRQNLDRARAFLDRRGFLAIVAARWLPWVRTLAPLVAGAAGMNARRFLLATTAGALLWVPSLVLVGFYAAELLATIPWLNHALVWGGVALFVAGTAYGVWRYRQEMGRPVDDDDPTEPTRA</sequence>
<dbReference type="Proteomes" id="UP000192591">
    <property type="component" value="Unassembled WGS sequence"/>
</dbReference>
<feature type="transmembrane region" description="Helical" evidence="7">
    <location>
        <begin position="61"/>
        <end position="85"/>
    </location>
</feature>
<protein>
    <recommendedName>
        <fullName evidence="8">VTT domain-containing protein</fullName>
    </recommendedName>
</protein>
<evidence type="ECO:0000313" key="9">
    <source>
        <dbReference type="EMBL" id="OQO90574.1"/>
    </source>
</evidence>
<dbReference type="InterPro" id="IPR032818">
    <property type="entry name" value="DedA-like"/>
</dbReference>
<comment type="caution">
    <text evidence="9">The sequence shown here is derived from an EMBL/GenBank/DDBJ whole genome shotgun (WGS) entry which is preliminary data.</text>
</comment>
<evidence type="ECO:0000256" key="6">
    <source>
        <dbReference type="ARBA" id="ARBA00023136"/>
    </source>
</evidence>
<evidence type="ECO:0000256" key="5">
    <source>
        <dbReference type="ARBA" id="ARBA00022989"/>
    </source>
</evidence>
<dbReference type="Pfam" id="PF09335">
    <property type="entry name" value="VTT_dom"/>
    <property type="match status" value="1"/>
</dbReference>
<keyword evidence="6 7" id="KW-0472">Membrane</keyword>
<dbReference type="AlphaFoldDB" id="A0A1V9A0W7"/>
<keyword evidence="10" id="KW-1185">Reference proteome</keyword>
<feature type="transmembrane region" description="Helical" evidence="7">
    <location>
        <begin position="19"/>
        <end position="41"/>
    </location>
</feature>
<feature type="transmembrane region" description="Helical" evidence="7">
    <location>
        <begin position="148"/>
        <end position="171"/>
    </location>
</feature>
<keyword evidence="3 7" id="KW-1003">Cell membrane</keyword>
<dbReference type="GO" id="GO:0005886">
    <property type="term" value="C:plasma membrane"/>
    <property type="evidence" value="ECO:0007669"/>
    <property type="project" value="UniProtKB-SubCell"/>
</dbReference>
<name>A0A1V9A0W7_SACPI</name>
<dbReference type="InterPro" id="IPR032816">
    <property type="entry name" value="VTT_dom"/>
</dbReference>
<reference evidence="9 10" key="1">
    <citation type="submission" date="2017-02" db="EMBL/GenBank/DDBJ databases">
        <title>Draft genome of Saccharomonospora sp. 154.</title>
        <authorList>
            <person name="Alonso-Carmona G.S."/>
            <person name="De La Haba R."/>
            <person name="Vera-Gargallo B."/>
            <person name="Sandoval-Trujillo A.H."/>
            <person name="Ramirez-Duran N."/>
            <person name="Ventosa A."/>
        </authorList>
    </citation>
    <scope>NUCLEOTIDE SEQUENCE [LARGE SCALE GENOMIC DNA]</scope>
    <source>
        <strain evidence="9 10">LRS4.154</strain>
    </source>
</reference>
<evidence type="ECO:0000256" key="2">
    <source>
        <dbReference type="ARBA" id="ARBA00010792"/>
    </source>
</evidence>
<comment type="similarity">
    <text evidence="2 7">Belongs to the DedA family.</text>
</comment>
<organism evidence="9 10">
    <name type="scientific">Saccharomonospora piscinae</name>
    <dbReference type="NCBI Taxonomy" id="687388"/>
    <lineage>
        <taxon>Bacteria</taxon>
        <taxon>Bacillati</taxon>
        <taxon>Actinomycetota</taxon>
        <taxon>Actinomycetes</taxon>
        <taxon>Pseudonocardiales</taxon>
        <taxon>Pseudonocardiaceae</taxon>
        <taxon>Saccharomonospora</taxon>
    </lineage>
</organism>
<dbReference type="STRING" id="1962155.B1813_13525"/>
<accession>A0A1V9A0W7</accession>
<dbReference type="EMBL" id="MWIH01000006">
    <property type="protein sequence ID" value="OQO90574.1"/>
    <property type="molecule type" value="Genomic_DNA"/>
</dbReference>
<feature type="transmembrane region" description="Helical" evidence="7">
    <location>
        <begin position="183"/>
        <end position="201"/>
    </location>
</feature>